<dbReference type="InterPro" id="IPR024079">
    <property type="entry name" value="MetalloPept_cat_dom_sf"/>
</dbReference>
<dbReference type="Gene3D" id="3.40.390.10">
    <property type="entry name" value="Collagenase (Catalytic Domain)"/>
    <property type="match status" value="1"/>
</dbReference>
<accession>A0A9J6D6D2</accession>
<sequence>MTAETIVYVIDPVAIESMALFLSNFTWLESTLLVGWYVIQKLAPSVSPYFRQLLVHAFENDTANRCYEGNANAAWKGEAAAQETANEKMIELNEFTCWAAGRTLVSVQTGRCMELLIDLMGIVPFWPEIHYRIVEQTRDMVDTLMYRISAAIQRNINESNWMDAETRDIAITQLTRVKVVLGTPREAETERILTMLYADVPAVTSVRIGKRVLA</sequence>
<dbReference type="EMBL" id="JABSTU010000011">
    <property type="protein sequence ID" value="KAH8009602.1"/>
    <property type="molecule type" value="Genomic_DNA"/>
</dbReference>
<dbReference type="InterPro" id="IPR000718">
    <property type="entry name" value="Peptidase_M13"/>
</dbReference>
<dbReference type="Proteomes" id="UP000821866">
    <property type="component" value="Chromosome 9"/>
</dbReference>
<evidence type="ECO:0000313" key="2">
    <source>
        <dbReference type="Proteomes" id="UP000821866"/>
    </source>
</evidence>
<comment type="caution">
    <text evidence="1">The sequence shown here is derived from an EMBL/GenBank/DDBJ whole genome shotgun (WGS) entry which is preliminary data.</text>
</comment>
<name>A0A9J6D6D2_RHIMP</name>
<dbReference type="AlphaFoldDB" id="A0A9J6D6D2"/>
<keyword evidence="2" id="KW-1185">Reference proteome</keyword>
<protein>
    <submittedName>
        <fullName evidence="1">Uncharacterized protein</fullName>
    </submittedName>
</protein>
<dbReference type="SUPFAM" id="SSF55486">
    <property type="entry name" value="Metalloproteases ('zincins'), catalytic domain"/>
    <property type="match status" value="1"/>
</dbReference>
<dbReference type="PROSITE" id="PS51885">
    <property type="entry name" value="NEPRILYSIN"/>
    <property type="match status" value="1"/>
</dbReference>
<dbReference type="InterPro" id="IPR042089">
    <property type="entry name" value="Peptidase_M13_dom_2"/>
</dbReference>
<reference evidence="1" key="2">
    <citation type="submission" date="2021-09" db="EMBL/GenBank/DDBJ databases">
        <authorList>
            <person name="Jia N."/>
            <person name="Wang J."/>
            <person name="Shi W."/>
            <person name="Du L."/>
            <person name="Sun Y."/>
            <person name="Zhan W."/>
            <person name="Jiang J."/>
            <person name="Wang Q."/>
            <person name="Zhang B."/>
            <person name="Ji P."/>
            <person name="Sakyi L.B."/>
            <person name="Cui X."/>
            <person name="Yuan T."/>
            <person name="Jiang B."/>
            <person name="Yang W."/>
            <person name="Lam T.T.-Y."/>
            <person name="Chang Q."/>
            <person name="Ding S."/>
            <person name="Wang X."/>
            <person name="Zhu J."/>
            <person name="Ruan X."/>
            <person name="Zhao L."/>
            <person name="Wei J."/>
            <person name="Que T."/>
            <person name="Du C."/>
            <person name="Cheng J."/>
            <person name="Dai P."/>
            <person name="Han X."/>
            <person name="Huang E."/>
            <person name="Gao Y."/>
            <person name="Liu J."/>
            <person name="Shao H."/>
            <person name="Ye R."/>
            <person name="Li L."/>
            <person name="Wei W."/>
            <person name="Wang X."/>
            <person name="Wang C."/>
            <person name="Huo Q."/>
            <person name="Li W."/>
            <person name="Guo W."/>
            <person name="Chen H."/>
            <person name="Chen S."/>
            <person name="Zhou L."/>
            <person name="Zhou L."/>
            <person name="Ni X."/>
            <person name="Tian J."/>
            <person name="Zhou Y."/>
            <person name="Sheng Y."/>
            <person name="Liu T."/>
            <person name="Pan Y."/>
            <person name="Xia L."/>
            <person name="Li J."/>
            <person name="Zhao F."/>
            <person name="Cao W."/>
        </authorList>
    </citation>
    <scope>NUCLEOTIDE SEQUENCE</scope>
    <source>
        <strain evidence="1">Rmic-2018</strain>
        <tissue evidence="1">Larvae</tissue>
    </source>
</reference>
<proteinExistence type="predicted"/>
<evidence type="ECO:0000313" key="1">
    <source>
        <dbReference type="EMBL" id="KAH8009602.1"/>
    </source>
</evidence>
<dbReference type="GO" id="GO:0006508">
    <property type="term" value="P:proteolysis"/>
    <property type="evidence" value="ECO:0007669"/>
    <property type="project" value="InterPro"/>
</dbReference>
<organism evidence="1 2">
    <name type="scientific">Rhipicephalus microplus</name>
    <name type="common">Cattle tick</name>
    <name type="synonym">Boophilus microplus</name>
    <dbReference type="NCBI Taxonomy" id="6941"/>
    <lineage>
        <taxon>Eukaryota</taxon>
        <taxon>Metazoa</taxon>
        <taxon>Ecdysozoa</taxon>
        <taxon>Arthropoda</taxon>
        <taxon>Chelicerata</taxon>
        <taxon>Arachnida</taxon>
        <taxon>Acari</taxon>
        <taxon>Parasitiformes</taxon>
        <taxon>Ixodida</taxon>
        <taxon>Ixodoidea</taxon>
        <taxon>Ixodidae</taxon>
        <taxon>Rhipicephalinae</taxon>
        <taxon>Rhipicephalus</taxon>
        <taxon>Boophilus</taxon>
    </lineage>
</organism>
<gene>
    <name evidence="1" type="ORF">HPB51_018447</name>
</gene>
<dbReference type="GO" id="GO:0004222">
    <property type="term" value="F:metalloendopeptidase activity"/>
    <property type="evidence" value="ECO:0007669"/>
    <property type="project" value="InterPro"/>
</dbReference>
<reference evidence="1" key="1">
    <citation type="journal article" date="2020" name="Cell">
        <title>Large-Scale Comparative Analyses of Tick Genomes Elucidate Their Genetic Diversity and Vector Capacities.</title>
        <authorList>
            <consortium name="Tick Genome and Microbiome Consortium (TIGMIC)"/>
            <person name="Jia N."/>
            <person name="Wang J."/>
            <person name="Shi W."/>
            <person name="Du L."/>
            <person name="Sun Y."/>
            <person name="Zhan W."/>
            <person name="Jiang J.F."/>
            <person name="Wang Q."/>
            <person name="Zhang B."/>
            <person name="Ji P."/>
            <person name="Bell-Sakyi L."/>
            <person name="Cui X.M."/>
            <person name="Yuan T.T."/>
            <person name="Jiang B.G."/>
            <person name="Yang W.F."/>
            <person name="Lam T.T."/>
            <person name="Chang Q.C."/>
            <person name="Ding S.J."/>
            <person name="Wang X.J."/>
            <person name="Zhu J.G."/>
            <person name="Ruan X.D."/>
            <person name="Zhao L."/>
            <person name="Wei J.T."/>
            <person name="Ye R.Z."/>
            <person name="Que T.C."/>
            <person name="Du C.H."/>
            <person name="Zhou Y.H."/>
            <person name="Cheng J.X."/>
            <person name="Dai P.F."/>
            <person name="Guo W.B."/>
            <person name="Han X.H."/>
            <person name="Huang E.J."/>
            <person name="Li L.F."/>
            <person name="Wei W."/>
            <person name="Gao Y.C."/>
            <person name="Liu J.Z."/>
            <person name="Shao H.Z."/>
            <person name="Wang X."/>
            <person name="Wang C.C."/>
            <person name="Yang T.C."/>
            <person name="Huo Q.B."/>
            <person name="Li W."/>
            <person name="Chen H.Y."/>
            <person name="Chen S.E."/>
            <person name="Zhou L.G."/>
            <person name="Ni X.B."/>
            <person name="Tian J.H."/>
            <person name="Sheng Y."/>
            <person name="Liu T."/>
            <person name="Pan Y.S."/>
            <person name="Xia L.Y."/>
            <person name="Li J."/>
            <person name="Zhao F."/>
            <person name="Cao W.C."/>
        </authorList>
    </citation>
    <scope>NUCLEOTIDE SEQUENCE</scope>
    <source>
        <strain evidence="1">Rmic-2018</strain>
    </source>
</reference>
<dbReference type="Gene3D" id="1.10.1380.10">
    <property type="entry name" value="Neutral endopeptidase , domain2"/>
    <property type="match status" value="1"/>
</dbReference>